<keyword evidence="3" id="KW-1185">Reference proteome</keyword>
<dbReference type="PANTHER" id="PTHR35871:SF1">
    <property type="entry name" value="CXC1-LIKE CYSTEINE CLUSTER ASSOCIATED WITH KDZ TRANSPOSASES DOMAIN-CONTAINING PROTEIN"/>
    <property type="match status" value="1"/>
</dbReference>
<dbReference type="EMBL" id="GL883109">
    <property type="protein sequence ID" value="EGG06152.1"/>
    <property type="molecule type" value="Genomic_DNA"/>
</dbReference>
<dbReference type="VEuPathDB" id="FungiDB:MELLADRAFT_63465"/>
<dbReference type="KEGG" id="mlr:MELLADRAFT_63465"/>
<dbReference type="PANTHER" id="PTHR35871">
    <property type="entry name" value="EXPRESSED PROTEIN"/>
    <property type="match status" value="1"/>
</dbReference>
<feature type="region of interest" description="Disordered" evidence="1">
    <location>
        <begin position="201"/>
        <end position="224"/>
    </location>
</feature>
<dbReference type="HOGENOM" id="CLU_963384_0_0_1"/>
<dbReference type="InParanoid" id="F4RMQ9"/>
<evidence type="ECO:0000313" key="3">
    <source>
        <dbReference type="Proteomes" id="UP000001072"/>
    </source>
</evidence>
<gene>
    <name evidence="2" type="ORF">MELLADRAFT_63465</name>
</gene>
<sequence>MPLSKATKAQRKRCKAEIAQKAVNSSLVDSESDSEPVITFIKNPTKTFPTSPANTIWSLPEEYPDRDPAFNIETDIEIDTDNKNNNDANNQIVHTIQQNFCDSDDEDMCNQAVVNANLWPVFLQRDELKPSVGRCINKDGVVMKGYKTPIQHTDTNNPKLISRPIAKQTKPYCKKKMKKALGNGPLISSYFTQSTTITHTSSNHSLYDKKDEESDSGKEEHVDNIDNNEDTVYNDMIDSRVQQYQETRKIAQGPVERLQNINDQWEELNSALCQATVDYELYYPRIRDC</sequence>
<dbReference type="RefSeq" id="XP_007410390.1">
    <property type="nucleotide sequence ID" value="XM_007410328.1"/>
</dbReference>
<dbReference type="AlphaFoldDB" id="F4RMQ9"/>
<protein>
    <submittedName>
        <fullName evidence="2">Uncharacterized protein</fullName>
    </submittedName>
</protein>
<dbReference type="OrthoDB" id="2514194at2759"/>
<dbReference type="Proteomes" id="UP000001072">
    <property type="component" value="Unassembled WGS sequence"/>
</dbReference>
<name>F4RMQ9_MELLP</name>
<reference evidence="3" key="1">
    <citation type="journal article" date="2011" name="Proc. Natl. Acad. Sci. U.S.A.">
        <title>Obligate biotrophy features unraveled by the genomic analysis of rust fungi.</title>
        <authorList>
            <person name="Duplessis S."/>
            <person name="Cuomo C.A."/>
            <person name="Lin Y.-C."/>
            <person name="Aerts A."/>
            <person name="Tisserant E."/>
            <person name="Veneault-Fourrey C."/>
            <person name="Joly D.L."/>
            <person name="Hacquard S."/>
            <person name="Amselem J."/>
            <person name="Cantarel B.L."/>
            <person name="Chiu R."/>
            <person name="Coutinho P.M."/>
            <person name="Feau N."/>
            <person name="Field M."/>
            <person name="Frey P."/>
            <person name="Gelhaye E."/>
            <person name="Goldberg J."/>
            <person name="Grabherr M.G."/>
            <person name="Kodira C.D."/>
            <person name="Kohler A."/>
            <person name="Kuees U."/>
            <person name="Lindquist E.A."/>
            <person name="Lucas S.M."/>
            <person name="Mago R."/>
            <person name="Mauceli E."/>
            <person name="Morin E."/>
            <person name="Murat C."/>
            <person name="Pangilinan J.L."/>
            <person name="Park R."/>
            <person name="Pearson M."/>
            <person name="Quesneville H."/>
            <person name="Rouhier N."/>
            <person name="Sakthikumar S."/>
            <person name="Salamov A.A."/>
            <person name="Schmutz J."/>
            <person name="Selles B."/>
            <person name="Shapiro H."/>
            <person name="Tanguay P."/>
            <person name="Tuskan G.A."/>
            <person name="Henrissat B."/>
            <person name="Van de Peer Y."/>
            <person name="Rouze P."/>
            <person name="Ellis J.G."/>
            <person name="Dodds P.N."/>
            <person name="Schein J.E."/>
            <person name="Zhong S."/>
            <person name="Hamelin R.C."/>
            <person name="Grigoriev I.V."/>
            <person name="Szabo L.J."/>
            <person name="Martin F."/>
        </authorList>
    </citation>
    <scope>NUCLEOTIDE SEQUENCE [LARGE SCALE GENOMIC DNA]</scope>
    <source>
        <strain evidence="3">98AG31 / pathotype 3-4-7</strain>
    </source>
</reference>
<organism evidence="3">
    <name type="scientific">Melampsora larici-populina (strain 98AG31 / pathotype 3-4-7)</name>
    <name type="common">Poplar leaf rust fungus</name>
    <dbReference type="NCBI Taxonomy" id="747676"/>
    <lineage>
        <taxon>Eukaryota</taxon>
        <taxon>Fungi</taxon>
        <taxon>Dikarya</taxon>
        <taxon>Basidiomycota</taxon>
        <taxon>Pucciniomycotina</taxon>
        <taxon>Pucciniomycetes</taxon>
        <taxon>Pucciniales</taxon>
        <taxon>Melampsoraceae</taxon>
        <taxon>Melampsora</taxon>
    </lineage>
</organism>
<accession>F4RMQ9</accession>
<proteinExistence type="predicted"/>
<evidence type="ECO:0000313" key="2">
    <source>
        <dbReference type="EMBL" id="EGG06152.1"/>
    </source>
</evidence>
<dbReference type="GeneID" id="18930097"/>
<feature type="compositionally biased region" description="Basic and acidic residues" evidence="1">
    <location>
        <begin position="206"/>
        <end position="224"/>
    </location>
</feature>
<evidence type="ECO:0000256" key="1">
    <source>
        <dbReference type="SAM" id="MobiDB-lite"/>
    </source>
</evidence>